<protein>
    <submittedName>
        <fullName evidence="3">FERM_f0 domain-containing protein</fullName>
    </submittedName>
</protein>
<dbReference type="EMBL" id="UZAK01042521">
    <property type="protein sequence ID" value="VDP69138.1"/>
    <property type="molecule type" value="Genomic_DNA"/>
</dbReference>
<sequence>MLGDSRSLVLRVHLPKAGITKTTAFDAQMTVGQACERIRAQVRESDQTDGGK</sequence>
<dbReference type="Gene3D" id="3.10.20.90">
    <property type="entry name" value="Phosphatidylinositol 3-kinase Catalytic Subunit, Chain A, domain 1"/>
    <property type="match status" value="1"/>
</dbReference>
<gene>
    <name evidence="1" type="ORF">SCUD_LOCUS19446</name>
</gene>
<dbReference type="Proteomes" id="UP000279833">
    <property type="component" value="Unassembled WGS sequence"/>
</dbReference>
<evidence type="ECO:0000313" key="2">
    <source>
        <dbReference type="Proteomes" id="UP000279833"/>
    </source>
</evidence>
<organism evidence="3">
    <name type="scientific">Schistosoma curassoni</name>
    <dbReference type="NCBI Taxonomy" id="6186"/>
    <lineage>
        <taxon>Eukaryota</taxon>
        <taxon>Metazoa</taxon>
        <taxon>Spiralia</taxon>
        <taxon>Lophotrochozoa</taxon>
        <taxon>Platyhelminthes</taxon>
        <taxon>Trematoda</taxon>
        <taxon>Digenea</taxon>
        <taxon>Strigeidida</taxon>
        <taxon>Schistosomatoidea</taxon>
        <taxon>Schistosomatidae</taxon>
        <taxon>Schistosoma</taxon>
    </lineage>
</organism>
<evidence type="ECO:0000313" key="1">
    <source>
        <dbReference type="EMBL" id="VDP69138.1"/>
    </source>
</evidence>
<name>A0A183KWK2_9TREM</name>
<dbReference type="STRING" id="6186.A0A183KWK2"/>
<evidence type="ECO:0000313" key="3">
    <source>
        <dbReference type="WBParaSite" id="SCUD_0001944901-mRNA-1"/>
    </source>
</evidence>
<reference evidence="1 2" key="2">
    <citation type="submission" date="2018-11" db="EMBL/GenBank/DDBJ databases">
        <authorList>
            <consortium name="Pathogen Informatics"/>
        </authorList>
    </citation>
    <scope>NUCLEOTIDE SEQUENCE [LARGE SCALE GENOMIC DNA]</scope>
    <source>
        <strain evidence="1">Dakar</strain>
        <strain evidence="2">Dakar, Senegal</strain>
    </source>
</reference>
<keyword evidence="2" id="KW-1185">Reference proteome</keyword>
<reference evidence="3" key="1">
    <citation type="submission" date="2016-06" db="UniProtKB">
        <authorList>
            <consortium name="WormBaseParasite"/>
        </authorList>
    </citation>
    <scope>IDENTIFICATION</scope>
</reference>
<accession>A0A183KWK2</accession>
<dbReference type="WBParaSite" id="SCUD_0001944901-mRNA-1">
    <property type="protein sequence ID" value="SCUD_0001944901-mRNA-1"/>
    <property type="gene ID" value="SCUD_0001944901"/>
</dbReference>
<proteinExistence type="predicted"/>
<dbReference type="AlphaFoldDB" id="A0A183KWK2"/>